<reference evidence="11" key="1">
    <citation type="submission" date="2016-10" db="EMBL/GenBank/DDBJ databases">
        <authorList>
            <person name="Varghese N."/>
            <person name="Submissions S."/>
        </authorList>
    </citation>
    <scope>NUCLEOTIDE SEQUENCE [LARGE SCALE GENOMIC DNA]</scope>
    <source>
        <strain evidence="11">DSM 24213</strain>
    </source>
</reference>
<comment type="similarity">
    <text evidence="7">Belongs to the class I-like SAM-binding methyltransferase superfamily. RNA M5U methyltransferase family. TrmA subfamily.</text>
</comment>
<dbReference type="GO" id="GO:0019843">
    <property type="term" value="F:rRNA binding"/>
    <property type="evidence" value="ECO:0007669"/>
    <property type="project" value="TreeGrafter"/>
</dbReference>
<feature type="binding site" evidence="7">
    <location>
        <position position="219"/>
    </location>
    <ligand>
        <name>S-adenosyl-L-methionine</name>
        <dbReference type="ChEBI" id="CHEBI:59789"/>
    </ligand>
</feature>
<dbReference type="GO" id="GO:0005829">
    <property type="term" value="C:cytosol"/>
    <property type="evidence" value="ECO:0007669"/>
    <property type="project" value="TreeGrafter"/>
</dbReference>
<dbReference type="FunFam" id="2.40.50.1070:FF:000001">
    <property type="entry name" value="tRNA/tmRNA (uracil-C(5))-methyltransferase"/>
    <property type="match status" value="1"/>
</dbReference>
<evidence type="ECO:0000256" key="7">
    <source>
        <dbReference type="HAMAP-Rule" id="MF_01011"/>
    </source>
</evidence>
<feature type="active site" evidence="9">
    <location>
        <position position="320"/>
    </location>
</feature>
<dbReference type="InterPro" id="IPR010280">
    <property type="entry name" value="U5_MeTrfase_fam"/>
</dbReference>
<dbReference type="Pfam" id="PF05958">
    <property type="entry name" value="tRNA_U5-meth_tr"/>
    <property type="match status" value="1"/>
</dbReference>
<dbReference type="PROSITE" id="PS01230">
    <property type="entry name" value="TRMA_1"/>
    <property type="match status" value="1"/>
</dbReference>
<dbReference type="PANTHER" id="PTHR47790">
    <property type="entry name" value="TRNA/TMRNA (URACIL-C(5))-METHYLTRANSFERASE"/>
    <property type="match status" value="1"/>
</dbReference>
<accession>A0A1I4NZI7</accession>
<dbReference type="SUPFAM" id="SSF53335">
    <property type="entry name" value="S-adenosyl-L-methionine-dependent methyltransferases"/>
    <property type="match status" value="1"/>
</dbReference>
<dbReference type="Gene3D" id="3.40.50.150">
    <property type="entry name" value="Vaccinia Virus protein VP39"/>
    <property type="match status" value="1"/>
</dbReference>
<dbReference type="GO" id="GO:0000049">
    <property type="term" value="F:tRNA binding"/>
    <property type="evidence" value="ECO:0007669"/>
    <property type="project" value="TreeGrafter"/>
</dbReference>
<comment type="catalytic activity">
    <reaction evidence="6 7">
        <text>uridine(54) in tRNA + S-adenosyl-L-methionine = 5-methyluridine(54) in tRNA + S-adenosyl-L-homocysteine + H(+)</text>
        <dbReference type="Rhea" id="RHEA:42712"/>
        <dbReference type="Rhea" id="RHEA-COMP:10167"/>
        <dbReference type="Rhea" id="RHEA-COMP:10193"/>
        <dbReference type="ChEBI" id="CHEBI:15378"/>
        <dbReference type="ChEBI" id="CHEBI:57856"/>
        <dbReference type="ChEBI" id="CHEBI:59789"/>
        <dbReference type="ChEBI" id="CHEBI:65315"/>
        <dbReference type="ChEBI" id="CHEBI:74447"/>
        <dbReference type="EC" id="2.1.1.35"/>
    </reaction>
</comment>
<dbReference type="AlphaFoldDB" id="A0A1I4NZI7"/>
<evidence type="ECO:0000256" key="9">
    <source>
        <dbReference type="PROSITE-ProRule" id="PRU10015"/>
    </source>
</evidence>
<dbReference type="FunFam" id="3.40.50.150:FF:000012">
    <property type="entry name" value="tRNA/tmRNA (uracil-C(5))-methyltransferase"/>
    <property type="match status" value="1"/>
</dbReference>
<keyword evidence="1 7" id="KW-0489">Methyltransferase</keyword>
<dbReference type="InterPro" id="IPR030391">
    <property type="entry name" value="MeTrfase_TrmA_CS"/>
</dbReference>
<dbReference type="EC" id="2.1.1.35" evidence="7"/>
<dbReference type="HAMAP" id="MF_01011">
    <property type="entry name" value="RNA_methyltr_TrmA"/>
    <property type="match status" value="1"/>
</dbReference>
<keyword evidence="3 7" id="KW-0949">S-adenosyl-L-methionine</keyword>
<dbReference type="PROSITE" id="PS01231">
    <property type="entry name" value="TRMA_2"/>
    <property type="match status" value="1"/>
</dbReference>
<dbReference type="InterPro" id="IPR011869">
    <property type="entry name" value="TrmA_MeTrfase"/>
</dbReference>
<proteinExistence type="inferred from homology"/>
<keyword evidence="11" id="KW-1185">Reference proteome</keyword>
<dbReference type="STRING" id="1720063.SAMN05216217_10227"/>
<name>A0A1I4NZI7_9GAMM</name>
<dbReference type="GO" id="GO:0030488">
    <property type="term" value="P:tRNA methylation"/>
    <property type="evidence" value="ECO:0007669"/>
    <property type="project" value="UniProtKB-UniRule"/>
</dbReference>
<dbReference type="Proteomes" id="UP000243629">
    <property type="component" value="Unassembled WGS sequence"/>
</dbReference>
<comment type="function">
    <text evidence="7">Dual-specificity methyltransferase that catalyzes the formation of 5-methyluridine at position 54 (m5U54) in all tRNAs, and that of position 341 (m5U341) in tmRNA (transfer-mRNA).</text>
</comment>
<evidence type="ECO:0000256" key="4">
    <source>
        <dbReference type="ARBA" id="ARBA00022694"/>
    </source>
</evidence>
<feature type="binding site" evidence="7 8">
    <location>
        <position position="214"/>
    </location>
    <ligand>
        <name>S-adenosyl-L-methionine</name>
        <dbReference type="ChEBI" id="CHEBI:59789"/>
    </ligand>
</feature>
<dbReference type="GO" id="GO:0030697">
    <property type="term" value="F:tRNA (uracil(54)-C5)-methyltransferase activity, S-adenosyl methionine-dependent"/>
    <property type="evidence" value="ECO:0007669"/>
    <property type="project" value="UniProtKB-UniRule"/>
</dbReference>
<evidence type="ECO:0000256" key="3">
    <source>
        <dbReference type="ARBA" id="ARBA00022691"/>
    </source>
</evidence>
<dbReference type="OrthoDB" id="9804590at2"/>
<dbReference type="CDD" id="cd02440">
    <property type="entry name" value="AdoMet_MTases"/>
    <property type="match status" value="1"/>
</dbReference>
<keyword evidence="4 7" id="KW-0819">tRNA processing</keyword>
<evidence type="ECO:0000256" key="8">
    <source>
        <dbReference type="PROSITE-ProRule" id="PRU01024"/>
    </source>
</evidence>
<evidence type="ECO:0000313" key="11">
    <source>
        <dbReference type="Proteomes" id="UP000243629"/>
    </source>
</evidence>
<evidence type="ECO:0000256" key="5">
    <source>
        <dbReference type="ARBA" id="ARBA00051255"/>
    </source>
</evidence>
<gene>
    <name evidence="7" type="primary">trmA</name>
    <name evidence="10" type="ORF">SAMN05216217_10227</name>
</gene>
<feature type="active site" description="Nucleophile" evidence="7 8">
    <location>
        <position position="320"/>
    </location>
</feature>
<feature type="binding site" evidence="7 8">
    <location>
        <position position="295"/>
    </location>
    <ligand>
        <name>S-adenosyl-L-methionine</name>
        <dbReference type="ChEBI" id="CHEBI:59789"/>
    </ligand>
</feature>
<organism evidence="10 11">
    <name type="scientific">Halopseudomonas yangmingensis</name>
    <dbReference type="NCBI Taxonomy" id="1720063"/>
    <lineage>
        <taxon>Bacteria</taxon>
        <taxon>Pseudomonadati</taxon>
        <taxon>Pseudomonadota</taxon>
        <taxon>Gammaproteobacteria</taxon>
        <taxon>Pseudomonadales</taxon>
        <taxon>Pseudomonadaceae</taxon>
        <taxon>Halopseudomonas</taxon>
    </lineage>
</organism>
<feature type="binding site" evidence="7 8">
    <location>
        <position position="235"/>
    </location>
    <ligand>
        <name>S-adenosyl-L-methionine</name>
        <dbReference type="ChEBI" id="CHEBI:59789"/>
    </ligand>
</feature>
<sequence length="362" mass="40774">MGLAFAPEQYQAQLDAKRQRLIELLAPFGAPAPEVFDSPREHFRLRAEFRLWYEQGVPHYAMFEQGDKRNPVLIDQLPIASQRINALMGPLLAACKADPQLGRKLFQVEFLTTLSGQALVTLCYHRPIDEQWDAAASQLAAQLDIRLIGRSRGRKRVLGDDHITETLQVDGRDWHYQQVEGGFTQPNGEVNRKMLGWALDVVGDNPQQDLLELYCGNGNFTLPLSTRFRRVLATELAKRSVQSAQANLAMNAVDNVTLVRLASEEVTQALTGVREFRRLQGIDLSGFEFGTVFVDPPRAGLDPATLELVRGYPRILYISCNPETLAANLAELHSTHRISRCALFDQFPYTHHMESGVLLERR</sequence>
<feature type="binding site" evidence="7 8">
    <location>
        <position position="185"/>
    </location>
    <ligand>
        <name>S-adenosyl-L-methionine</name>
        <dbReference type="ChEBI" id="CHEBI:59789"/>
    </ligand>
</feature>
<dbReference type="PROSITE" id="PS51687">
    <property type="entry name" value="SAM_MT_RNA_M5U"/>
    <property type="match status" value="1"/>
</dbReference>
<comment type="catalytic activity">
    <reaction evidence="5 7">
        <text>uridine(341) in tmRNA + S-adenosyl-L-methionine = 5-methyluridine(341) in tmRNA + S-adenosyl-L-homocysteine + H(+)</text>
        <dbReference type="Rhea" id="RHEA:43612"/>
        <dbReference type="Rhea" id="RHEA-COMP:10630"/>
        <dbReference type="Rhea" id="RHEA-COMP:10631"/>
        <dbReference type="ChEBI" id="CHEBI:15378"/>
        <dbReference type="ChEBI" id="CHEBI:57856"/>
        <dbReference type="ChEBI" id="CHEBI:59789"/>
        <dbReference type="ChEBI" id="CHEBI:65315"/>
        <dbReference type="ChEBI" id="CHEBI:74447"/>
    </reaction>
</comment>
<dbReference type="InterPro" id="IPR030390">
    <property type="entry name" value="MeTrfase_TrmA_AS"/>
</dbReference>
<evidence type="ECO:0000256" key="1">
    <source>
        <dbReference type="ARBA" id="ARBA00022603"/>
    </source>
</evidence>
<dbReference type="RefSeq" id="WP_093472230.1">
    <property type="nucleotide sequence ID" value="NZ_FOUI01000002.1"/>
</dbReference>
<dbReference type="Gene3D" id="2.40.50.1070">
    <property type="match status" value="1"/>
</dbReference>
<protein>
    <recommendedName>
        <fullName evidence="7">tRNA/tmRNA (uracil-C(5))-methyltransferase</fullName>
        <ecNumber evidence="7">2.1.1.35</ecNumber>
    </recommendedName>
    <alternativeName>
        <fullName evidence="7">tRNA (uracil(54)-C(5))-methyltransferase</fullName>
    </alternativeName>
    <alternativeName>
        <fullName evidence="7">tRNA(m5U54)-methyltransferase</fullName>
        <shortName evidence="7">RUMT</shortName>
    </alternativeName>
    <alternativeName>
        <fullName evidence="7">tmRNA (uracil(341)-C(5))-methyltransferase</fullName>
    </alternativeName>
</protein>
<dbReference type="InterPro" id="IPR029063">
    <property type="entry name" value="SAM-dependent_MTases_sf"/>
</dbReference>
<evidence type="ECO:0000256" key="6">
    <source>
        <dbReference type="ARBA" id="ARBA00052788"/>
    </source>
</evidence>
<evidence type="ECO:0000313" key="10">
    <source>
        <dbReference type="EMBL" id="SFM20942.1"/>
    </source>
</evidence>
<feature type="active site" description="Proton acceptor" evidence="7">
    <location>
        <position position="354"/>
    </location>
</feature>
<keyword evidence="2 7" id="KW-0808">Transferase</keyword>
<dbReference type="EMBL" id="FOUI01000002">
    <property type="protein sequence ID" value="SFM20942.1"/>
    <property type="molecule type" value="Genomic_DNA"/>
</dbReference>
<dbReference type="PANTHER" id="PTHR47790:SF2">
    <property type="entry name" value="TRNA_TMRNA (URACIL-C(5))-METHYLTRANSFERASE"/>
    <property type="match status" value="1"/>
</dbReference>
<evidence type="ECO:0000256" key="2">
    <source>
        <dbReference type="ARBA" id="ARBA00022679"/>
    </source>
</evidence>
<dbReference type="NCBIfam" id="TIGR02143">
    <property type="entry name" value="trmA_only"/>
    <property type="match status" value="1"/>
</dbReference>